<keyword evidence="4" id="KW-1015">Disulfide bond</keyword>
<keyword evidence="9" id="KW-1185">Reference proteome</keyword>
<evidence type="ECO:0000256" key="3">
    <source>
        <dbReference type="ARBA" id="ARBA00022729"/>
    </source>
</evidence>
<keyword evidence="6" id="KW-0449">Lipoprotein</keyword>
<dbReference type="Proteomes" id="UP000566819">
    <property type="component" value="Unassembled WGS sequence"/>
</dbReference>
<comment type="caution">
    <text evidence="8">The sequence shown here is derived from an EMBL/GenBank/DDBJ whole genome shotgun (WGS) entry which is preliminary data.</text>
</comment>
<dbReference type="EMBL" id="JAAMPI010001375">
    <property type="protein sequence ID" value="KAF4625449.1"/>
    <property type="molecule type" value="Genomic_DNA"/>
</dbReference>
<proteinExistence type="inferred from homology"/>
<protein>
    <recommendedName>
        <fullName evidence="6">1,3-beta-glucanosyltransferase</fullName>
        <ecNumber evidence="6">2.4.1.-</ecNumber>
    </recommendedName>
</protein>
<evidence type="ECO:0000256" key="2">
    <source>
        <dbReference type="ARBA" id="ARBA00007528"/>
    </source>
</evidence>
<dbReference type="EC" id="2.4.1.-" evidence="6"/>
<comment type="subcellular location">
    <subcellularLocation>
        <location evidence="1 6">Cell membrane</location>
        <topology evidence="1 6">Lipid-anchor</topology>
        <topology evidence="1 6">GPI-anchor</topology>
    </subcellularLocation>
</comment>
<dbReference type="InterPro" id="IPR015797">
    <property type="entry name" value="NUDIX_hydrolase-like_dom_sf"/>
</dbReference>
<evidence type="ECO:0000256" key="1">
    <source>
        <dbReference type="ARBA" id="ARBA00004609"/>
    </source>
</evidence>
<comment type="similarity">
    <text evidence="2 6">Belongs to the glycosyl hydrolase 72 family.</text>
</comment>
<evidence type="ECO:0000313" key="8">
    <source>
        <dbReference type="EMBL" id="KAF4625449.1"/>
    </source>
</evidence>
<dbReference type="Gene3D" id="3.20.20.80">
    <property type="entry name" value="Glycosidases"/>
    <property type="match status" value="1"/>
</dbReference>
<evidence type="ECO:0000313" key="9">
    <source>
        <dbReference type="Proteomes" id="UP000566819"/>
    </source>
</evidence>
<dbReference type="OrthoDB" id="421038at2759"/>
<dbReference type="SUPFAM" id="SSF55811">
    <property type="entry name" value="Nudix"/>
    <property type="match status" value="1"/>
</dbReference>
<dbReference type="Pfam" id="PF00293">
    <property type="entry name" value="NUDIX"/>
    <property type="match status" value="1"/>
</dbReference>
<gene>
    <name evidence="8" type="ORF">G7Y89_g12718</name>
</gene>
<feature type="domain" description="Nudix hydrolase" evidence="7">
    <location>
        <begin position="51"/>
        <end position="107"/>
    </location>
</feature>
<dbReference type="InterPro" id="IPR004886">
    <property type="entry name" value="Glucanosyltransferase"/>
</dbReference>
<dbReference type="PANTHER" id="PTHR31468:SF8">
    <property type="entry name" value="1,3-BETA-GLUCANOSYLTRANSFERASE GAS2"/>
    <property type="match status" value="1"/>
</dbReference>
<dbReference type="FunFam" id="3.20.20.80:FF:000038">
    <property type="entry name" value="1,3-beta-glucanosyltransferase"/>
    <property type="match status" value="1"/>
</dbReference>
<dbReference type="Gene3D" id="3.90.79.10">
    <property type="entry name" value="Nucleoside Triphosphate Pyrophosphohydrolase"/>
    <property type="match status" value="1"/>
</dbReference>
<dbReference type="InterPro" id="IPR000086">
    <property type="entry name" value="NUDIX_hydrolase_dom"/>
</dbReference>
<comment type="function">
    <text evidence="6">Splits internally a 1,3-beta-glucan molecule and transfers the newly generated reducing end (the donor) to the non-reducing end of another 1,3-beta-glucan molecule (the acceptor) forming a 1,3-beta linkage, resulting in the elongation of 1,3-beta-glucan chains in the cell wall.</text>
</comment>
<keyword evidence="3" id="KW-0732">Signal</keyword>
<accession>A0A8H4RB00</accession>
<dbReference type="InterPro" id="IPR017853">
    <property type="entry name" value="GH"/>
</dbReference>
<dbReference type="PANTHER" id="PTHR31468">
    <property type="entry name" value="1,3-BETA-GLUCANOSYLTRANSFERASE GAS1"/>
    <property type="match status" value="1"/>
</dbReference>
<dbReference type="GO" id="GO:0031505">
    <property type="term" value="P:fungal-type cell wall organization"/>
    <property type="evidence" value="ECO:0007669"/>
    <property type="project" value="TreeGrafter"/>
</dbReference>
<organism evidence="8 9">
    <name type="scientific">Cudoniella acicularis</name>
    <dbReference type="NCBI Taxonomy" id="354080"/>
    <lineage>
        <taxon>Eukaryota</taxon>
        <taxon>Fungi</taxon>
        <taxon>Dikarya</taxon>
        <taxon>Ascomycota</taxon>
        <taxon>Pezizomycotina</taxon>
        <taxon>Leotiomycetes</taxon>
        <taxon>Helotiales</taxon>
        <taxon>Tricladiaceae</taxon>
        <taxon>Cudoniella</taxon>
    </lineage>
</organism>
<evidence type="ECO:0000256" key="4">
    <source>
        <dbReference type="ARBA" id="ARBA00023157"/>
    </source>
</evidence>
<keyword evidence="5" id="KW-0325">Glycoprotein</keyword>
<name>A0A8H4RB00_9HELO</name>
<evidence type="ECO:0000256" key="6">
    <source>
        <dbReference type="RuleBase" id="RU361209"/>
    </source>
</evidence>
<reference evidence="8 9" key="1">
    <citation type="submission" date="2020-03" db="EMBL/GenBank/DDBJ databases">
        <title>Draft Genome Sequence of Cudoniella acicularis.</title>
        <authorList>
            <person name="Buettner E."/>
            <person name="Kellner H."/>
        </authorList>
    </citation>
    <scope>NUCLEOTIDE SEQUENCE [LARGE SCALE GENOMIC DNA]</scope>
    <source>
        <strain evidence="8 9">DSM 108380</strain>
    </source>
</reference>
<keyword evidence="6" id="KW-0472">Membrane</keyword>
<dbReference type="AlphaFoldDB" id="A0A8H4RB00"/>
<evidence type="ECO:0000259" key="7">
    <source>
        <dbReference type="Pfam" id="PF00293"/>
    </source>
</evidence>
<dbReference type="GO" id="GO:0071970">
    <property type="term" value="P:fungal-type cell wall (1-&gt;3)-beta-D-glucan biosynthetic process"/>
    <property type="evidence" value="ECO:0007669"/>
    <property type="project" value="TreeGrafter"/>
</dbReference>
<dbReference type="GO" id="GO:0042124">
    <property type="term" value="F:1,3-beta-glucanosyltransferase activity"/>
    <property type="evidence" value="ECO:0007669"/>
    <property type="project" value="TreeGrafter"/>
</dbReference>
<keyword evidence="6" id="KW-0808">Transferase</keyword>
<dbReference type="GO" id="GO:0098552">
    <property type="term" value="C:side of membrane"/>
    <property type="evidence" value="ECO:0007669"/>
    <property type="project" value="UniProtKB-KW"/>
</dbReference>
<sequence>MASTIAHNMPALASTLSPTSISKLQMTTAQYRAAYTSKTTGNPHDKIVTGGIIILGPKILLVKRAATEIYYPNMFEFPSGNVDETDASILHSLIREVMEEIGLIIATVLSPEGGSLILISNPPTNMFQSLLRGALIASATISYVSAIPTISIKGSKFFTNGQQFFLKGVAYQGTPDDPLVNTSQCQSDATLMATIGTNTIRVYHVDPTQNHDGCMKAFSDAGIYVFLDLDTFTTSIVSNAPTWTETQFNAFSKVADAMQGYDNLGGFFIGNEVITNDAQSNAAPYVRAAAADIKAYMALKKYRQIPVGYSAADIAELRPMLQNYLACGTDQSQNIDFFGLNSYEWCGDSSFTVSGYANLQQMAQGYSIPIFFSETGCNTPKPRLFTDQAAIFSANMSDTWSGAIIYEWVEETNDYGVVTYPNGKIYSGAPTPLQPDFNNLQNQWKSVNPSGIAEASYTPTNSAPACPSATGGWQVDGSAAIPRLDTGIISAAAGNPVATPAASSVSSAAASVTTTAPGGAFAALPSNATAPYPAGNGTAPYANGTAPCSTITLTSLIPISTISSAVASTTPVGASTGPGGILVATGTPTTSANNGGVVSQSPLPATTSTQVSVNGAGVLTVRSTVAGLAMVFAGFLLL</sequence>
<dbReference type="GO" id="GO:0005886">
    <property type="term" value="C:plasma membrane"/>
    <property type="evidence" value="ECO:0007669"/>
    <property type="project" value="UniProtKB-SubCell"/>
</dbReference>
<evidence type="ECO:0000256" key="5">
    <source>
        <dbReference type="ARBA" id="ARBA00023180"/>
    </source>
</evidence>
<dbReference type="Pfam" id="PF03198">
    <property type="entry name" value="Glyco_hydro_72"/>
    <property type="match status" value="1"/>
</dbReference>
<dbReference type="SUPFAM" id="SSF51445">
    <property type="entry name" value="(Trans)glycosidases"/>
    <property type="match status" value="1"/>
</dbReference>
<keyword evidence="6" id="KW-0336">GPI-anchor</keyword>